<protein>
    <submittedName>
        <fullName evidence="3">Pyridoxine 5-phosphate oxidase</fullName>
    </submittedName>
</protein>
<dbReference type="InterPro" id="IPR012349">
    <property type="entry name" value="Split_barrel_FMN-bd"/>
</dbReference>
<dbReference type="InterPro" id="IPR011576">
    <property type="entry name" value="Pyridox_Oxase_N"/>
</dbReference>
<keyword evidence="4" id="KW-1185">Reference proteome</keyword>
<dbReference type="Gene3D" id="2.30.110.10">
    <property type="entry name" value="Electron Transport, Fmn-binding Protein, Chain A"/>
    <property type="match status" value="1"/>
</dbReference>
<accession>A0A917CNG2</accession>
<evidence type="ECO:0000313" key="3">
    <source>
        <dbReference type="EMBL" id="GGF93959.1"/>
    </source>
</evidence>
<dbReference type="RefSeq" id="WP_188543083.1">
    <property type="nucleotide sequence ID" value="NZ_BMCU01000001.1"/>
</dbReference>
<dbReference type="SUPFAM" id="SSF50475">
    <property type="entry name" value="FMN-binding split barrel"/>
    <property type="match status" value="1"/>
</dbReference>
<dbReference type="PANTHER" id="PTHR42815">
    <property type="entry name" value="FAD-BINDING, PUTATIVE (AFU_ORTHOLOGUE AFUA_6G07600)-RELATED"/>
    <property type="match status" value="1"/>
</dbReference>
<dbReference type="PANTHER" id="PTHR42815:SF2">
    <property type="entry name" value="FAD-BINDING, PUTATIVE (AFU_ORTHOLOGUE AFUA_6G07600)-RELATED"/>
    <property type="match status" value="1"/>
</dbReference>
<sequence>MTGNHYQHLMFGSAAKARQRATGSYQAYGSHTERPDTGPTSLDTRETAMIRAADQFYVATTTETGWPYVQYRSGPAGFLQVIDNSTLGFADFAGNNQFVTAANLDQDDRLAMILVDYPRRQRLKLYGRARVVERDEDPGLLTRLMDLGTRVVASTSERSIVVEVEAFDWNCTRSIIPRYDDAYVAELSALYRREADQLRSRIADLEAQLGD</sequence>
<proteinExistence type="predicted"/>
<comment type="caution">
    <text evidence="3">The sequence shown here is derived from an EMBL/GenBank/DDBJ whole genome shotgun (WGS) entry which is preliminary data.</text>
</comment>
<dbReference type="Pfam" id="PF01243">
    <property type="entry name" value="PNPOx_N"/>
    <property type="match status" value="1"/>
</dbReference>
<evidence type="ECO:0000313" key="4">
    <source>
        <dbReference type="Proteomes" id="UP000654257"/>
    </source>
</evidence>
<reference evidence="3" key="2">
    <citation type="submission" date="2020-09" db="EMBL/GenBank/DDBJ databases">
        <authorList>
            <person name="Sun Q."/>
            <person name="Sedlacek I."/>
        </authorList>
    </citation>
    <scope>NUCLEOTIDE SEQUENCE</scope>
    <source>
        <strain evidence="3">CCM 7905</strain>
    </source>
</reference>
<dbReference type="EMBL" id="BMCU01000001">
    <property type="protein sequence ID" value="GGF93959.1"/>
    <property type="molecule type" value="Genomic_DNA"/>
</dbReference>
<dbReference type="Proteomes" id="UP000654257">
    <property type="component" value="Unassembled WGS sequence"/>
</dbReference>
<organism evidence="3 4">
    <name type="scientific">Rhodococcoides trifolii</name>
    <dbReference type="NCBI Taxonomy" id="908250"/>
    <lineage>
        <taxon>Bacteria</taxon>
        <taxon>Bacillati</taxon>
        <taxon>Actinomycetota</taxon>
        <taxon>Actinomycetes</taxon>
        <taxon>Mycobacteriales</taxon>
        <taxon>Nocardiaceae</taxon>
        <taxon>Rhodococcoides</taxon>
    </lineage>
</organism>
<reference evidence="3" key="1">
    <citation type="journal article" date="2014" name="Int. J. Syst. Evol. Microbiol.">
        <title>Complete genome sequence of Corynebacterium casei LMG S-19264T (=DSM 44701T), isolated from a smear-ripened cheese.</title>
        <authorList>
            <consortium name="US DOE Joint Genome Institute (JGI-PGF)"/>
            <person name="Walter F."/>
            <person name="Albersmeier A."/>
            <person name="Kalinowski J."/>
            <person name="Ruckert C."/>
        </authorList>
    </citation>
    <scope>NUCLEOTIDE SEQUENCE</scope>
    <source>
        <strain evidence="3">CCM 7905</strain>
    </source>
</reference>
<feature type="domain" description="Pyridoxamine 5'-phosphate oxidase N-terminal" evidence="2">
    <location>
        <begin position="48"/>
        <end position="137"/>
    </location>
</feature>
<dbReference type="AlphaFoldDB" id="A0A917CNG2"/>
<evidence type="ECO:0000256" key="1">
    <source>
        <dbReference type="SAM" id="MobiDB-lite"/>
    </source>
</evidence>
<name>A0A917CNG2_9NOCA</name>
<evidence type="ECO:0000259" key="2">
    <source>
        <dbReference type="Pfam" id="PF01243"/>
    </source>
</evidence>
<feature type="region of interest" description="Disordered" evidence="1">
    <location>
        <begin position="22"/>
        <end position="42"/>
    </location>
</feature>
<gene>
    <name evidence="3" type="ORF">GCM10007304_04700</name>
</gene>